<evidence type="ECO:0000313" key="11">
    <source>
        <dbReference type="EMBL" id="EDV55465.1"/>
    </source>
</evidence>
<feature type="domain" description="Peptidase S1" evidence="10">
    <location>
        <begin position="42"/>
        <end position="283"/>
    </location>
</feature>
<dbReference type="AlphaFoldDB" id="B3NMX1"/>
<dbReference type="Gene3D" id="2.40.10.10">
    <property type="entry name" value="Trypsin-like serine proteases"/>
    <property type="match status" value="2"/>
</dbReference>
<accession>B3NMX1</accession>
<keyword evidence="1 8" id="KW-0645">Protease</keyword>
<evidence type="ECO:0000256" key="6">
    <source>
        <dbReference type="ARBA" id="ARBA00023145"/>
    </source>
</evidence>
<dbReference type="FunFam" id="2.40.10.10:FF:000068">
    <property type="entry name" value="transmembrane protease serine 2"/>
    <property type="match status" value="1"/>
</dbReference>
<keyword evidence="7" id="KW-1015">Disulfide bond</keyword>
<dbReference type="InterPro" id="IPR018114">
    <property type="entry name" value="TRYPSIN_HIS"/>
</dbReference>
<dbReference type="InterPro" id="IPR033116">
    <property type="entry name" value="TRYPSIN_SER"/>
</dbReference>
<dbReference type="PRINTS" id="PR00722">
    <property type="entry name" value="CHYMOTRYPSIN"/>
</dbReference>
<dbReference type="GO" id="GO:0006508">
    <property type="term" value="P:proteolysis"/>
    <property type="evidence" value="ECO:0007669"/>
    <property type="project" value="UniProtKB-KW"/>
</dbReference>
<evidence type="ECO:0000259" key="10">
    <source>
        <dbReference type="PROSITE" id="PS50240"/>
    </source>
</evidence>
<organism evidence="11 12">
    <name type="scientific">Drosophila erecta</name>
    <name type="common">Fruit fly</name>
    <dbReference type="NCBI Taxonomy" id="7220"/>
    <lineage>
        <taxon>Eukaryota</taxon>
        <taxon>Metazoa</taxon>
        <taxon>Ecdysozoa</taxon>
        <taxon>Arthropoda</taxon>
        <taxon>Hexapoda</taxon>
        <taxon>Insecta</taxon>
        <taxon>Pterygota</taxon>
        <taxon>Neoptera</taxon>
        <taxon>Endopterygota</taxon>
        <taxon>Diptera</taxon>
        <taxon>Brachycera</taxon>
        <taxon>Muscomorpha</taxon>
        <taxon>Ephydroidea</taxon>
        <taxon>Drosophilidae</taxon>
        <taxon>Drosophila</taxon>
        <taxon>Sophophora</taxon>
    </lineage>
</organism>
<dbReference type="InterPro" id="IPR001314">
    <property type="entry name" value="Peptidase_S1A"/>
</dbReference>
<feature type="chain" id="PRO_5002795273" description="Peptidase S1 domain-containing protein" evidence="9">
    <location>
        <begin position="22"/>
        <end position="285"/>
    </location>
</feature>
<evidence type="ECO:0000256" key="7">
    <source>
        <dbReference type="ARBA" id="ARBA00023157"/>
    </source>
</evidence>
<dbReference type="Proteomes" id="UP000008711">
    <property type="component" value="Unassembled WGS sequence"/>
</dbReference>
<evidence type="ECO:0000256" key="9">
    <source>
        <dbReference type="SAM" id="SignalP"/>
    </source>
</evidence>
<keyword evidence="12" id="KW-1185">Reference proteome</keyword>
<keyword evidence="4 8" id="KW-0720">Serine protease</keyword>
<evidence type="ECO:0000313" key="12">
    <source>
        <dbReference type="Proteomes" id="UP000008711"/>
    </source>
</evidence>
<evidence type="ECO:0000256" key="8">
    <source>
        <dbReference type="RuleBase" id="RU363034"/>
    </source>
</evidence>
<keyword evidence="3 8" id="KW-0378">Hydrolase</keyword>
<dbReference type="EMBL" id="CH954179">
    <property type="protein sequence ID" value="EDV55465.1"/>
    <property type="molecule type" value="Genomic_DNA"/>
</dbReference>
<dbReference type="KEGG" id="der:6548063"/>
<dbReference type="GO" id="GO:0004252">
    <property type="term" value="F:serine-type endopeptidase activity"/>
    <property type="evidence" value="ECO:0007669"/>
    <property type="project" value="InterPro"/>
</dbReference>
<evidence type="ECO:0000256" key="1">
    <source>
        <dbReference type="ARBA" id="ARBA00022670"/>
    </source>
</evidence>
<dbReference type="SUPFAM" id="SSF50494">
    <property type="entry name" value="Trypsin-like serine proteases"/>
    <property type="match status" value="1"/>
</dbReference>
<dbReference type="OMA" id="HCFGPTV"/>
<proteinExistence type="predicted"/>
<dbReference type="eggNOG" id="KOG3627">
    <property type="taxonomic scope" value="Eukaryota"/>
</dbReference>
<protein>
    <recommendedName>
        <fullName evidence="10">Peptidase S1 domain-containing protein</fullName>
    </recommendedName>
</protein>
<dbReference type="PROSITE" id="PS00135">
    <property type="entry name" value="TRYPSIN_SER"/>
    <property type="match status" value="1"/>
</dbReference>
<dbReference type="InterPro" id="IPR009003">
    <property type="entry name" value="Peptidase_S1_PA"/>
</dbReference>
<evidence type="ECO:0000256" key="4">
    <source>
        <dbReference type="ARBA" id="ARBA00022825"/>
    </source>
</evidence>
<dbReference type="SMART" id="SM00020">
    <property type="entry name" value="Tryp_SPc"/>
    <property type="match status" value="1"/>
</dbReference>
<dbReference type="InterPro" id="IPR001254">
    <property type="entry name" value="Trypsin_dom"/>
</dbReference>
<dbReference type="MEROPS" id="S01.A47"/>
<gene>
    <name evidence="11" type="primary">Dere\GG20769</name>
    <name evidence="11" type="synonym">dere_GLEANR_5539</name>
    <name evidence="11" type="synonym">GG20769</name>
    <name evidence="11" type="ORF">Dere_GG20769</name>
</gene>
<dbReference type="PhylomeDB" id="B3NMX1"/>
<dbReference type="InterPro" id="IPR043504">
    <property type="entry name" value="Peptidase_S1_PA_chymotrypsin"/>
</dbReference>
<dbReference type="GO" id="GO:0046872">
    <property type="term" value="F:metal ion binding"/>
    <property type="evidence" value="ECO:0007669"/>
    <property type="project" value="UniProtKB-KW"/>
</dbReference>
<keyword evidence="9" id="KW-0732">Signal</keyword>
<dbReference type="Pfam" id="PF00089">
    <property type="entry name" value="Trypsin"/>
    <property type="match status" value="1"/>
</dbReference>
<reference evidence="11 12" key="1">
    <citation type="journal article" date="2007" name="Nature">
        <title>Evolution of genes and genomes on the Drosophila phylogeny.</title>
        <authorList>
            <consortium name="Drosophila 12 Genomes Consortium"/>
            <person name="Clark A.G."/>
            <person name="Eisen M.B."/>
            <person name="Smith D.R."/>
            <person name="Bergman C.M."/>
            <person name="Oliver B."/>
            <person name="Markow T.A."/>
            <person name="Kaufman T.C."/>
            <person name="Kellis M."/>
            <person name="Gelbart W."/>
            <person name="Iyer V.N."/>
            <person name="Pollard D.A."/>
            <person name="Sackton T.B."/>
            <person name="Larracuente A.M."/>
            <person name="Singh N.D."/>
            <person name="Abad J.P."/>
            <person name="Abt D.N."/>
            <person name="Adryan B."/>
            <person name="Aguade M."/>
            <person name="Akashi H."/>
            <person name="Anderson W.W."/>
            <person name="Aquadro C.F."/>
            <person name="Ardell D.H."/>
            <person name="Arguello R."/>
            <person name="Artieri C.G."/>
            <person name="Barbash D.A."/>
            <person name="Barker D."/>
            <person name="Barsanti P."/>
            <person name="Batterham P."/>
            <person name="Batzoglou S."/>
            <person name="Begun D."/>
            <person name="Bhutkar A."/>
            <person name="Blanco E."/>
            <person name="Bosak S.A."/>
            <person name="Bradley R.K."/>
            <person name="Brand A.D."/>
            <person name="Brent M.R."/>
            <person name="Brooks A.N."/>
            <person name="Brown R.H."/>
            <person name="Butlin R.K."/>
            <person name="Caggese C."/>
            <person name="Calvi B.R."/>
            <person name="Bernardo de Carvalho A."/>
            <person name="Caspi A."/>
            <person name="Castrezana S."/>
            <person name="Celniker S.E."/>
            <person name="Chang J.L."/>
            <person name="Chapple C."/>
            <person name="Chatterji S."/>
            <person name="Chinwalla A."/>
            <person name="Civetta A."/>
            <person name="Clifton S.W."/>
            <person name="Comeron J.M."/>
            <person name="Costello J.C."/>
            <person name="Coyne J.A."/>
            <person name="Daub J."/>
            <person name="David R.G."/>
            <person name="Delcher A.L."/>
            <person name="Delehaunty K."/>
            <person name="Do C.B."/>
            <person name="Ebling H."/>
            <person name="Edwards K."/>
            <person name="Eickbush T."/>
            <person name="Evans J.D."/>
            <person name="Filipski A."/>
            <person name="Findeiss S."/>
            <person name="Freyhult E."/>
            <person name="Fulton L."/>
            <person name="Fulton R."/>
            <person name="Garcia A.C."/>
            <person name="Gardiner A."/>
            <person name="Garfield D.A."/>
            <person name="Garvin B.E."/>
            <person name="Gibson G."/>
            <person name="Gilbert D."/>
            <person name="Gnerre S."/>
            <person name="Godfrey J."/>
            <person name="Good R."/>
            <person name="Gotea V."/>
            <person name="Gravely B."/>
            <person name="Greenberg A.J."/>
            <person name="Griffiths-Jones S."/>
            <person name="Gross S."/>
            <person name="Guigo R."/>
            <person name="Gustafson E.A."/>
            <person name="Haerty W."/>
            <person name="Hahn M.W."/>
            <person name="Halligan D.L."/>
            <person name="Halpern A.L."/>
            <person name="Halter G.M."/>
            <person name="Han M.V."/>
            <person name="Heger A."/>
            <person name="Hillier L."/>
            <person name="Hinrichs A.S."/>
            <person name="Holmes I."/>
            <person name="Hoskins R.A."/>
            <person name="Hubisz M.J."/>
            <person name="Hultmark D."/>
            <person name="Huntley M.A."/>
            <person name="Jaffe D.B."/>
            <person name="Jagadeeshan S."/>
            <person name="Jeck W.R."/>
            <person name="Johnson J."/>
            <person name="Jones C.D."/>
            <person name="Jordan W.C."/>
            <person name="Karpen G.H."/>
            <person name="Kataoka E."/>
            <person name="Keightley P.D."/>
            <person name="Kheradpour P."/>
            <person name="Kirkness E.F."/>
            <person name="Koerich L.B."/>
            <person name="Kristiansen K."/>
            <person name="Kudrna D."/>
            <person name="Kulathinal R.J."/>
            <person name="Kumar S."/>
            <person name="Kwok R."/>
            <person name="Lander E."/>
            <person name="Langley C.H."/>
            <person name="Lapoint R."/>
            <person name="Lazzaro B.P."/>
            <person name="Lee S.J."/>
            <person name="Levesque L."/>
            <person name="Li R."/>
            <person name="Lin C.F."/>
            <person name="Lin M.F."/>
            <person name="Lindblad-Toh K."/>
            <person name="Llopart A."/>
            <person name="Long M."/>
            <person name="Low L."/>
            <person name="Lozovsky E."/>
            <person name="Lu J."/>
            <person name="Luo M."/>
            <person name="Machado C.A."/>
            <person name="Makalowski W."/>
            <person name="Marzo M."/>
            <person name="Matsuda M."/>
            <person name="Matzkin L."/>
            <person name="McAllister B."/>
            <person name="McBride C.S."/>
            <person name="McKernan B."/>
            <person name="McKernan K."/>
            <person name="Mendez-Lago M."/>
            <person name="Minx P."/>
            <person name="Mollenhauer M.U."/>
            <person name="Montooth K."/>
            <person name="Mount S.M."/>
            <person name="Mu X."/>
            <person name="Myers E."/>
            <person name="Negre B."/>
            <person name="Newfeld S."/>
            <person name="Nielsen R."/>
            <person name="Noor M.A."/>
            <person name="O'Grady P."/>
            <person name="Pachter L."/>
            <person name="Papaceit M."/>
            <person name="Parisi M.J."/>
            <person name="Parisi M."/>
            <person name="Parts L."/>
            <person name="Pedersen J.S."/>
            <person name="Pesole G."/>
            <person name="Phillippy A.M."/>
            <person name="Ponting C.P."/>
            <person name="Pop M."/>
            <person name="Porcelli D."/>
            <person name="Powell J.R."/>
            <person name="Prohaska S."/>
            <person name="Pruitt K."/>
            <person name="Puig M."/>
            <person name="Quesneville H."/>
            <person name="Ram K.R."/>
            <person name="Rand D."/>
            <person name="Rasmussen M.D."/>
            <person name="Reed L.K."/>
            <person name="Reenan R."/>
            <person name="Reily A."/>
            <person name="Remington K.A."/>
            <person name="Rieger T.T."/>
            <person name="Ritchie M.G."/>
            <person name="Robin C."/>
            <person name="Rogers Y.H."/>
            <person name="Rohde C."/>
            <person name="Rozas J."/>
            <person name="Rubenfield M.J."/>
            <person name="Ruiz A."/>
            <person name="Russo S."/>
            <person name="Salzberg S.L."/>
            <person name="Sanchez-Gracia A."/>
            <person name="Saranga D.J."/>
            <person name="Sato H."/>
            <person name="Schaeffer S.W."/>
            <person name="Schatz M.C."/>
            <person name="Schlenke T."/>
            <person name="Schwartz R."/>
            <person name="Segarra C."/>
            <person name="Singh R.S."/>
            <person name="Sirot L."/>
            <person name="Sirota M."/>
            <person name="Sisneros N.B."/>
            <person name="Smith C.D."/>
            <person name="Smith T.F."/>
            <person name="Spieth J."/>
            <person name="Stage D.E."/>
            <person name="Stark A."/>
            <person name="Stephan W."/>
            <person name="Strausberg R.L."/>
            <person name="Strempel S."/>
            <person name="Sturgill D."/>
            <person name="Sutton G."/>
            <person name="Sutton G.G."/>
            <person name="Tao W."/>
            <person name="Teichmann S."/>
            <person name="Tobari Y.N."/>
            <person name="Tomimura Y."/>
            <person name="Tsolas J.M."/>
            <person name="Valente V.L."/>
            <person name="Venter E."/>
            <person name="Venter J.C."/>
            <person name="Vicario S."/>
            <person name="Vieira F.G."/>
            <person name="Vilella A.J."/>
            <person name="Villasante A."/>
            <person name="Walenz B."/>
            <person name="Wang J."/>
            <person name="Wasserman M."/>
            <person name="Watts T."/>
            <person name="Wilson D."/>
            <person name="Wilson R.K."/>
            <person name="Wing R.A."/>
            <person name="Wolfner M.F."/>
            <person name="Wong A."/>
            <person name="Wong G.K."/>
            <person name="Wu C.I."/>
            <person name="Wu G."/>
            <person name="Yamamoto D."/>
            <person name="Yang H.P."/>
            <person name="Yang S.P."/>
            <person name="Yorke J.A."/>
            <person name="Yoshida K."/>
            <person name="Zdobnov E."/>
            <person name="Zhang P."/>
            <person name="Zhang Y."/>
            <person name="Zimin A.V."/>
            <person name="Baldwin J."/>
            <person name="Abdouelleil A."/>
            <person name="Abdulkadir J."/>
            <person name="Abebe A."/>
            <person name="Abera B."/>
            <person name="Abreu J."/>
            <person name="Acer S.C."/>
            <person name="Aftuck L."/>
            <person name="Alexander A."/>
            <person name="An P."/>
            <person name="Anderson E."/>
            <person name="Anderson S."/>
            <person name="Arachi H."/>
            <person name="Azer M."/>
            <person name="Bachantsang P."/>
            <person name="Barry A."/>
            <person name="Bayul T."/>
            <person name="Berlin A."/>
            <person name="Bessette D."/>
            <person name="Bloom T."/>
            <person name="Blye J."/>
            <person name="Boguslavskiy L."/>
            <person name="Bonnet C."/>
            <person name="Boukhgalter B."/>
            <person name="Bourzgui I."/>
            <person name="Brown A."/>
            <person name="Cahill P."/>
            <person name="Channer S."/>
            <person name="Cheshatsang Y."/>
            <person name="Chuda L."/>
            <person name="Citroen M."/>
            <person name="Collymore A."/>
            <person name="Cooke P."/>
            <person name="Costello M."/>
            <person name="D'Aco K."/>
            <person name="Daza R."/>
            <person name="De Haan G."/>
            <person name="DeGray S."/>
            <person name="DeMaso C."/>
            <person name="Dhargay N."/>
            <person name="Dooley K."/>
            <person name="Dooley E."/>
            <person name="Doricent M."/>
            <person name="Dorje P."/>
            <person name="Dorjee K."/>
            <person name="Dupes A."/>
            <person name="Elong R."/>
            <person name="Falk J."/>
            <person name="Farina A."/>
            <person name="Faro S."/>
            <person name="Ferguson D."/>
            <person name="Fisher S."/>
            <person name="Foley C.D."/>
            <person name="Franke A."/>
            <person name="Friedrich D."/>
            <person name="Gadbois L."/>
            <person name="Gearin G."/>
            <person name="Gearin C.R."/>
            <person name="Giannoukos G."/>
            <person name="Goode T."/>
            <person name="Graham J."/>
            <person name="Grandbois E."/>
            <person name="Grewal S."/>
            <person name="Gyaltsen K."/>
            <person name="Hafez N."/>
            <person name="Hagos B."/>
            <person name="Hall J."/>
            <person name="Henson C."/>
            <person name="Hollinger A."/>
            <person name="Honan T."/>
            <person name="Huard M.D."/>
            <person name="Hughes L."/>
            <person name="Hurhula B."/>
            <person name="Husby M.E."/>
            <person name="Kamat A."/>
            <person name="Kanga B."/>
            <person name="Kashin S."/>
            <person name="Khazanovich D."/>
            <person name="Kisner P."/>
            <person name="Lance K."/>
            <person name="Lara M."/>
            <person name="Lee W."/>
            <person name="Lennon N."/>
            <person name="Letendre F."/>
            <person name="LeVine R."/>
            <person name="Lipovsky A."/>
            <person name="Liu X."/>
            <person name="Liu J."/>
            <person name="Liu S."/>
            <person name="Lokyitsang T."/>
            <person name="Lokyitsang Y."/>
            <person name="Lubonja R."/>
            <person name="Lui A."/>
            <person name="MacDonald P."/>
            <person name="Magnisalis V."/>
            <person name="Maru K."/>
            <person name="Matthews C."/>
            <person name="McCusker W."/>
            <person name="McDonough S."/>
            <person name="Mehta T."/>
            <person name="Meldrim J."/>
            <person name="Meneus L."/>
            <person name="Mihai O."/>
            <person name="Mihalev A."/>
            <person name="Mihova T."/>
            <person name="Mittelman R."/>
            <person name="Mlenga V."/>
            <person name="Montmayeur A."/>
            <person name="Mulrain L."/>
            <person name="Navidi A."/>
            <person name="Naylor J."/>
            <person name="Negash T."/>
            <person name="Nguyen T."/>
            <person name="Nguyen N."/>
            <person name="Nicol R."/>
            <person name="Norbu C."/>
            <person name="Norbu N."/>
            <person name="Novod N."/>
            <person name="O'Neill B."/>
            <person name="Osman S."/>
            <person name="Markiewicz E."/>
            <person name="Oyono O.L."/>
            <person name="Patti C."/>
            <person name="Phunkhang P."/>
            <person name="Pierre F."/>
            <person name="Priest M."/>
            <person name="Raghuraman S."/>
            <person name="Rege F."/>
            <person name="Reyes R."/>
            <person name="Rise C."/>
            <person name="Rogov P."/>
            <person name="Ross K."/>
            <person name="Ryan E."/>
            <person name="Settipalli S."/>
            <person name="Shea T."/>
            <person name="Sherpa N."/>
            <person name="Shi L."/>
            <person name="Shih D."/>
            <person name="Sparrow T."/>
            <person name="Spaulding J."/>
            <person name="Stalker J."/>
            <person name="Stange-Thomann N."/>
            <person name="Stavropoulos S."/>
            <person name="Stone C."/>
            <person name="Strader C."/>
            <person name="Tesfaye S."/>
            <person name="Thomson T."/>
            <person name="Thoulutsang Y."/>
            <person name="Thoulutsang D."/>
            <person name="Topham K."/>
            <person name="Topping I."/>
            <person name="Tsamla T."/>
            <person name="Vassiliev H."/>
            <person name="Vo A."/>
            <person name="Wangchuk T."/>
            <person name="Wangdi T."/>
            <person name="Weiand M."/>
            <person name="Wilkinson J."/>
            <person name="Wilson A."/>
            <person name="Yadav S."/>
            <person name="Young G."/>
            <person name="Yu Q."/>
            <person name="Zembek L."/>
            <person name="Zhong D."/>
            <person name="Zimmer A."/>
            <person name="Zwirko Z."/>
            <person name="Jaffe D.B."/>
            <person name="Alvarez P."/>
            <person name="Brockman W."/>
            <person name="Butler J."/>
            <person name="Chin C."/>
            <person name="Gnerre S."/>
            <person name="Grabherr M."/>
            <person name="Kleber M."/>
            <person name="Mauceli E."/>
            <person name="MacCallum I."/>
        </authorList>
    </citation>
    <scope>NUCLEOTIDE SEQUENCE [LARGE SCALE GENOMIC DNA]</scope>
    <source>
        <strain evidence="11 12">TSC#14021-0224.01</strain>
    </source>
</reference>
<evidence type="ECO:0000256" key="3">
    <source>
        <dbReference type="ARBA" id="ARBA00022801"/>
    </source>
</evidence>
<sequence>MGAGAVQLLLLIILAFLKVHSQPHLLDPQCAMARSDQGQYRVIYGKSADLFSNPWMVIIIKGGMMTCGGSLITPRYVLTAAHCNSEPKSQLTVRLGEYDVNQPIDCTSYGCISRPKEINVTKIYVPHQYLSFRKNDIALLRLETVVQYGDHIRSICLLMGTYNWASGILKNVKKFNTTGWGRTESHTSSAVLQQITMTHHSHSYCAQFFGKQLDSSTHICTASSTGSTCMGDSGGPLTARMHFGSEKRVVLFGVVSYGLIDCSGPTVFTNVIPFANWIETTTKRN</sequence>
<dbReference type="PANTHER" id="PTHR24250">
    <property type="entry name" value="CHYMOTRYPSIN-RELATED"/>
    <property type="match status" value="1"/>
</dbReference>
<dbReference type="PANTHER" id="PTHR24250:SF67">
    <property type="entry name" value="PEPTIDASE S1 DOMAIN-CONTAINING PROTEIN"/>
    <property type="match status" value="1"/>
</dbReference>
<dbReference type="OrthoDB" id="547031at2759"/>
<evidence type="ECO:0000256" key="5">
    <source>
        <dbReference type="ARBA" id="ARBA00022837"/>
    </source>
</evidence>
<dbReference type="CDD" id="cd00190">
    <property type="entry name" value="Tryp_SPc"/>
    <property type="match status" value="1"/>
</dbReference>
<keyword evidence="5" id="KW-0106">Calcium</keyword>
<dbReference type="PROSITE" id="PS50240">
    <property type="entry name" value="TRYPSIN_DOM"/>
    <property type="match status" value="1"/>
</dbReference>
<evidence type="ECO:0000256" key="2">
    <source>
        <dbReference type="ARBA" id="ARBA00022723"/>
    </source>
</evidence>
<keyword evidence="6" id="KW-0865">Zymogen</keyword>
<keyword evidence="2" id="KW-0479">Metal-binding</keyword>
<dbReference type="FunFam" id="2.40.10.10:FF:000078">
    <property type="entry name" value="Serine protease H137"/>
    <property type="match status" value="1"/>
</dbReference>
<dbReference type="HOGENOM" id="CLU_006842_0_3_1"/>
<feature type="signal peptide" evidence="9">
    <location>
        <begin position="1"/>
        <end position="21"/>
    </location>
</feature>
<dbReference type="PROSITE" id="PS00134">
    <property type="entry name" value="TRYPSIN_HIS"/>
    <property type="match status" value="1"/>
</dbReference>
<reference evidence="11 12" key="2">
    <citation type="journal article" date="2008" name="Bioinformatics">
        <title>Assembly reconciliation.</title>
        <authorList>
            <person name="Zimin A.V."/>
            <person name="Smith D.R."/>
            <person name="Sutton G."/>
            <person name="Yorke J.A."/>
        </authorList>
    </citation>
    <scope>NUCLEOTIDE SEQUENCE [LARGE SCALE GENOMIC DNA]</scope>
    <source>
        <strain evidence="11 12">TSC#14021-0224.01</strain>
    </source>
</reference>
<name>B3NMX1_DROER</name>